<accession>A0A292YCU5</accession>
<organism evidence="3 4">
    <name type="scientific">Lebetimonas natsushimae</name>
    <dbReference type="NCBI Taxonomy" id="1936991"/>
    <lineage>
        <taxon>Bacteria</taxon>
        <taxon>Pseudomonadati</taxon>
        <taxon>Campylobacterota</taxon>
        <taxon>Epsilonproteobacteria</taxon>
        <taxon>Nautiliales</taxon>
        <taxon>Nautiliaceae</taxon>
        <taxon>Lebetimonas</taxon>
    </lineage>
</organism>
<dbReference type="InterPro" id="IPR036116">
    <property type="entry name" value="FN3_sf"/>
</dbReference>
<comment type="caution">
    <text evidence="3">The sequence shown here is derived from an EMBL/GenBank/DDBJ whole genome shotgun (WGS) entry which is preliminary data.</text>
</comment>
<feature type="domain" description="Fibronectin type-III" evidence="2">
    <location>
        <begin position="136"/>
        <end position="229"/>
    </location>
</feature>
<dbReference type="InterPro" id="IPR013783">
    <property type="entry name" value="Ig-like_fold"/>
</dbReference>
<keyword evidence="4" id="KW-1185">Reference proteome</keyword>
<proteinExistence type="predicted"/>
<dbReference type="Proteomes" id="UP000217944">
    <property type="component" value="Unassembled WGS sequence"/>
</dbReference>
<name>A0A292YCU5_9BACT</name>
<reference evidence="3 4" key="1">
    <citation type="journal article" date="2017" name="Syst. Appl. Microbiol.">
        <title>Lebetimonas natsushimae sp. nov., a novel strictly anaerobic, moderately thermophilic chemoautotroph isolated from a deep-sea hydrothermal vent polychaete nest in the Mid-Okinawa Trough.</title>
        <authorList>
            <person name="Nagata R."/>
            <person name="Takaki Y."/>
            <person name="Tame A."/>
            <person name="Nunoura T."/>
            <person name="Muto H."/>
            <person name="Mino S."/>
            <person name="Sawayama S."/>
            <person name="Takai K."/>
            <person name="Nakagawa S."/>
        </authorList>
    </citation>
    <scope>NUCLEOTIDE SEQUENCE [LARGE SCALE GENOMIC DNA]</scope>
    <source>
        <strain evidence="3 4">HS1857</strain>
    </source>
</reference>
<dbReference type="PANTHER" id="PTHR46708">
    <property type="entry name" value="TENASCIN"/>
    <property type="match status" value="1"/>
</dbReference>
<dbReference type="SUPFAM" id="SSF49265">
    <property type="entry name" value="Fibronectin type III"/>
    <property type="match status" value="1"/>
</dbReference>
<feature type="domain" description="Fibronectin type-III" evidence="2">
    <location>
        <begin position="39"/>
        <end position="133"/>
    </location>
</feature>
<dbReference type="SMART" id="SM00060">
    <property type="entry name" value="FN3"/>
    <property type="match status" value="3"/>
</dbReference>
<dbReference type="PROSITE" id="PS50853">
    <property type="entry name" value="FN3"/>
    <property type="match status" value="2"/>
</dbReference>
<dbReference type="PANTHER" id="PTHR46708:SF2">
    <property type="entry name" value="FIBRONECTIN TYPE-III DOMAIN-CONTAINING PROTEIN"/>
    <property type="match status" value="1"/>
</dbReference>
<dbReference type="AlphaFoldDB" id="A0A292YCU5"/>
<keyword evidence="1" id="KW-0677">Repeat</keyword>
<dbReference type="Gene3D" id="2.60.40.10">
    <property type="entry name" value="Immunoglobulins"/>
    <property type="match status" value="3"/>
</dbReference>
<protein>
    <recommendedName>
        <fullName evidence="2">Fibronectin type-III domain-containing protein</fullName>
    </recommendedName>
</protein>
<gene>
    <name evidence="3" type="ORF">LNAT_P0548</name>
</gene>
<dbReference type="PROSITE" id="PS51257">
    <property type="entry name" value="PROKAR_LIPOPROTEIN"/>
    <property type="match status" value="1"/>
</dbReference>
<evidence type="ECO:0000313" key="4">
    <source>
        <dbReference type="Proteomes" id="UP000217944"/>
    </source>
</evidence>
<dbReference type="EMBL" id="BDME01000001">
    <property type="protein sequence ID" value="GAX87253.1"/>
    <property type="molecule type" value="Genomic_DNA"/>
</dbReference>
<dbReference type="InterPro" id="IPR003961">
    <property type="entry name" value="FN3_dom"/>
</dbReference>
<dbReference type="CDD" id="cd00063">
    <property type="entry name" value="FN3"/>
    <property type="match status" value="2"/>
</dbReference>
<evidence type="ECO:0000313" key="3">
    <source>
        <dbReference type="EMBL" id="GAX87253.1"/>
    </source>
</evidence>
<evidence type="ECO:0000259" key="2">
    <source>
        <dbReference type="PROSITE" id="PS50853"/>
    </source>
</evidence>
<dbReference type="InterPro" id="IPR050991">
    <property type="entry name" value="ECM_Regulatory_Proteins"/>
</dbReference>
<sequence>MILKRIYQKDLIMKKWVLLLISLMIITGCAINKPAPKSNPNLPKVTNFKAYPDRNAMALKWNAVKGIKGYFIQKFDFKTKKWGKIITLKDPYQTLYVDTDLKPNTLYRYRIATFDKNKIPSLAVETEQKTLPTVAPVIPLEIKRLTKGEVKIIFRPHPNERVNSYIIQRFNDEKAKWENIATLKPRYNVEYIDKGLVDGKIYKYRIIAVTFDDLYSAPSQELTISTYPKPPVVMNVKATVDLPKKIQISWTPVKDAAYYKIYKKKFLIFVPIAKTKNTFYIDKIDKDGDTEYYKVTAVSIHQTESLLDKTPEVMGKTLDIPAKPIVSTNVTDNGVEFIMNSPDNRAVKYLVVKELGNILNKKEQKYLVNGNRFLDKEIDKKHSVTYKIYAIDKYGLISKPTEVEVSF</sequence>
<evidence type="ECO:0000256" key="1">
    <source>
        <dbReference type="ARBA" id="ARBA00022737"/>
    </source>
</evidence>